<sequence length="151" mass="16173">MQQQDVEARVMHGEDIEILPSPLLLEEMEKTFLGSRLVLVPLAYGLGQHGSSPPPQFCCSSTASLLLVPSSSYQRRNHCRDTPVPDVLAGASNPLPEGHAEVFPDLMVRTGASASFPVGLIDTIPLHLTSSTLLLTSTCPPSPTSKISTRL</sequence>
<comment type="caution">
    <text evidence="1">The sequence shown here is derived from an EMBL/GenBank/DDBJ whole genome shotgun (WGS) entry which is preliminary data.</text>
</comment>
<organism evidence="1 2">
    <name type="scientific">Ilyodon furcidens</name>
    <name type="common">goldbreast splitfin</name>
    <dbReference type="NCBI Taxonomy" id="33524"/>
    <lineage>
        <taxon>Eukaryota</taxon>
        <taxon>Metazoa</taxon>
        <taxon>Chordata</taxon>
        <taxon>Craniata</taxon>
        <taxon>Vertebrata</taxon>
        <taxon>Euteleostomi</taxon>
        <taxon>Actinopterygii</taxon>
        <taxon>Neopterygii</taxon>
        <taxon>Teleostei</taxon>
        <taxon>Neoteleostei</taxon>
        <taxon>Acanthomorphata</taxon>
        <taxon>Ovalentaria</taxon>
        <taxon>Atherinomorphae</taxon>
        <taxon>Cyprinodontiformes</taxon>
        <taxon>Goodeidae</taxon>
        <taxon>Ilyodon</taxon>
    </lineage>
</organism>
<proteinExistence type="predicted"/>
<evidence type="ECO:0000313" key="1">
    <source>
        <dbReference type="EMBL" id="MEQ2230755.1"/>
    </source>
</evidence>
<evidence type="ECO:0000313" key="2">
    <source>
        <dbReference type="Proteomes" id="UP001482620"/>
    </source>
</evidence>
<keyword evidence="2" id="KW-1185">Reference proteome</keyword>
<gene>
    <name evidence="1" type="ORF">ILYODFUR_032654</name>
</gene>
<protein>
    <submittedName>
        <fullName evidence="1">Uncharacterized protein</fullName>
    </submittedName>
</protein>
<dbReference type="Proteomes" id="UP001482620">
    <property type="component" value="Unassembled WGS sequence"/>
</dbReference>
<accession>A0ABV0TCZ9</accession>
<name>A0ABV0TCZ9_9TELE</name>
<reference evidence="1 2" key="1">
    <citation type="submission" date="2021-06" db="EMBL/GenBank/DDBJ databases">
        <authorList>
            <person name="Palmer J.M."/>
        </authorList>
    </citation>
    <scope>NUCLEOTIDE SEQUENCE [LARGE SCALE GENOMIC DNA]</scope>
    <source>
        <strain evidence="2">if_2019</strain>
        <tissue evidence="1">Muscle</tissue>
    </source>
</reference>
<dbReference type="EMBL" id="JAHRIQ010028527">
    <property type="protein sequence ID" value="MEQ2230755.1"/>
    <property type="molecule type" value="Genomic_DNA"/>
</dbReference>